<dbReference type="GO" id="GO:0050660">
    <property type="term" value="F:flavin adenine dinucleotide binding"/>
    <property type="evidence" value="ECO:0007669"/>
    <property type="project" value="InterPro"/>
</dbReference>
<dbReference type="InterPro" id="IPR009075">
    <property type="entry name" value="AcylCo_DH/oxidase_C"/>
</dbReference>
<dbReference type="Gene3D" id="1.10.540.10">
    <property type="entry name" value="Acyl-CoA dehydrogenase/oxidase, N-terminal domain"/>
    <property type="match status" value="1"/>
</dbReference>
<dbReference type="AlphaFoldDB" id="A0A6H0SKZ1"/>
<evidence type="ECO:0000256" key="4">
    <source>
        <dbReference type="ARBA" id="ARBA00022456"/>
    </source>
</evidence>
<organism evidence="12 13">
    <name type="scientific">Glutamicibacter mishrai</name>
    <dbReference type="NCBI Taxonomy" id="1775880"/>
    <lineage>
        <taxon>Bacteria</taxon>
        <taxon>Bacillati</taxon>
        <taxon>Actinomycetota</taxon>
        <taxon>Actinomycetes</taxon>
        <taxon>Micrococcales</taxon>
        <taxon>Micrococcaceae</taxon>
        <taxon>Glutamicibacter</taxon>
    </lineage>
</organism>
<evidence type="ECO:0000313" key="12">
    <source>
        <dbReference type="EMBL" id="QIV86657.1"/>
    </source>
</evidence>
<keyword evidence="5 8" id="KW-0285">Flavoprotein</keyword>
<keyword evidence="4" id="KW-0101">Branched-chain amino acid catabolism</keyword>
<dbReference type="InterPro" id="IPR036250">
    <property type="entry name" value="AcylCo_DH-like_C"/>
</dbReference>
<dbReference type="EMBL" id="CP032549">
    <property type="protein sequence ID" value="QIV86657.1"/>
    <property type="molecule type" value="Genomic_DNA"/>
</dbReference>
<dbReference type="InterPro" id="IPR037069">
    <property type="entry name" value="AcylCoA_DH/ox_N_sf"/>
</dbReference>
<dbReference type="Pfam" id="PF02771">
    <property type="entry name" value="Acyl-CoA_dh_N"/>
    <property type="match status" value="1"/>
</dbReference>
<evidence type="ECO:0000256" key="1">
    <source>
        <dbReference type="ARBA" id="ARBA00001974"/>
    </source>
</evidence>
<dbReference type="InterPro" id="IPR006089">
    <property type="entry name" value="Acyl-CoA_DH_CS"/>
</dbReference>
<dbReference type="GO" id="GO:0009083">
    <property type="term" value="P:branched-chain amino acid catabolic process"/>
    <property type="evidence" value="ECO:0007669"/>
    <property type="project" value="UniProtKB-KW"/>
</dbReference>
<dbReference type="InterPro" id="IPR006091">
    <property type="entry name" value="Acyl-CoA_Oxase/DH_mid-dom"/>
</dbReference>
<feature type="domain" description="Acyl-CoA oxidase/dehydrogenase middle" evidence="10">
    <location>
        <begin position="121"/>
        <end position="214"/>
    </location>
</feature>
<dbReference type="InterPro" id="IPR013786">
    <property type="entry name" value="AcylCoA_DH/ox_N"/>
</dbReference>
<dbReference type="PANTHER" id="PTHR43831">
    <property type="entry name" value="ISOBUTYRYL-COA DEHYDROGENASE"/>
    <property type="match status" value="1"/>
</dbReference>
<sequence>MFEISDDQKSLIGMVHDFAETKIAPMAQKWDEEQHFPIDVLAQAGQLGMGGIYASEEHGGSALTRSDAVLVFEELAKADPTLAAYISIHNMVVWMVDSFGNDEQRAKWLPDLISMEQLGSYCLTEPGIGSDAAALSTRARKDGNEYVLSGVKQFISGAGSSGLYIVMARTADTGARGISAFLVPADLPGLSFGANEKKMGWKAQPTRQVIMEGVRIPAENLLGEEGQGFSMAMKALNGGRLNIAACSLGGGQLALEKSAAYLKERQAFGGPLAKQEALVFKLADMDMELEAARSLLRRAASALDAKSPDMVRLCAMAKKVATDAGFNVANSAIQLHGGYGYLADYGMEKIFRDLRVHQILEGTNEIMSLIVGRSLLDN</sequence>
<accession>A0A6H0SKZ1</accession>
<evidence type="ECO:0000256" key="5">
    <source>
        <dbReference type="ARBA" id="ARBA00022630"/>
    </source>
</evidence>
<dbReference type="FunFam" id="1.10.540.10:FF:000026">
    <property type="entry name" value="Acyl-CoA dehydrogenase medium chain"/>
    <property type="match status" value="1"/>
</dbReference>
<dbReference type="Gene3D" id="1.20.140.10">
    <property type="entry name" value="Butyryl-CoA Dehydrogenase, subunit A, domain 3"/>
    <property type="match status" value="1"/>
</dbReference>
<name>A0A6H0SKZ1_9MICC</name>
<evidence type="ECO:0000256" key="8">
    <source>
        <dbReference type="RuleBase" id="RU362125"/>
    </source>
</evidence>
<dbReference type="RefSeq" id="WP_022876175.1">
    <property type="nucleotide sequence ID" value="NZ_CP032549.1"/>
</dbReference>
<reference evidence="12 13" key="1">
    <citation type="submission" date="2018-09" db="EMBL/GenBank/DDBJ databases">
        <title>Glutamicibacter mishrai S5-52T (LMG 29155T = KCTC 39846T).</title>
        <authorList>
            <person name="Das S.K."/>
        </authorList>
    </citation>
    <scope>NUCLEOTIDE SEQUENCE [LARGE SCALE GENOMIC DNA]</scope>
    <source>
        <strain evidence="12 13">S5-52</strain>
    </source>
</reference>
<evidence type="ECO:0000259" key="9">
    <source>
        <dbReference type="Pfam" id="PF00441"/>
    </source>
</evidence>
<evidence type="ECO:0000259" key="11">
    <source>
        <dbReference type="Pfam" id="PF02771"/>
    </source>
</evidence>
<evidence type="ECO:0000256" key="6">
    <source>
        <dbReference type="ARBA" id="ARBA00022827"/>
    </source>
</evidence>
<comment type="similarity">
    <text evidence="3 8">Belongs to the acyl-CoA dehydrogenase family.</text>
</comment>
<dbReference type="InterPro" id="IPR052547">
    <property type="entry name" value="Mito_Isobutyryl-CoADH"/>
</dbReference>
<feature type="domain" description="Acyl-CoA dehydrogenase/oxidase N-terminal" evidence="11">
    <location>
        <begin position="5"/>
        <end position="116"/>
    </location>
</feature>
<dbReference type="PANTHER" id="PTHR43831:SF1">
    <property type="entry name" value="ISOBUTYRYL-COA DEHYDROGENASE, MITOCHONDRIAL"/>
    <property type="match status" value="1"/>
</dbReference>
<evidence type="ECO:0000313" key="13">
    <source>
        <dbReference type="Proteomes" id="UP000502331"/>
    </source>
</evidence>
<dbReference type="SUPFAM" id="SSF47203">
    <property type="entry name" value="Acyl-CoA dehydrogenase C-terminal domain-like"/>
    <property type="match status" value="1"/>
</dbReference>
<dbReference type="Gene3D" id="2.40.110.10">
    <property type="entry name" value="Butyryl-CoA Dehydrogenase, subunit A, domain 2"/>
    <property type="match status" value="1"/>
</dbReference>
<evidence type="ECO:0000256" key="3">
    <source>
        <dbReference type="ARBA" id="ARBA00009347"/>
    </source>
</evidence>
<keyword evidence="6 8" id="KW-0274">FAD</keyword>
<dbReference type="Proteomes" id="UP000502331">
    <property type="component" value="Chromosome"/>
</dbReference>
<proteinExistence type="inferred from homology"/>
<dbReference type="PROSITE" id="PS00073">
    <property type="entry name" value="ACYL_COA_DH_2"/>
    <property type="match status" value="1"/>
</dbReference>
<comment type="cofactor">
    <cofactor evidence="1 8">
        <name>FAD</name>
        <dbReference type="ChEBI" id="CHEBI:57692"/>
    </cofactor>
</comment>
<dbReference type="Pfam" id="PF02770">
    <property type="entry name" value="Acyl-CoA_dh_M"/>
    <property type="match status" value="1"/>
</dbReference>
<dbReference type="Pfam" id="PF00441">
    <property type="entry name" value="Acyl-CoA_dh_1"/>
    <property type="match status" value="1"/>
</dbReference>
<dbReference type="InterPro" id="IPR009100">
    <property type="entry name" value="AcylCoA_DH/oxidase_NM_dom_sf"/>
</dbReference>
<dbReference type="FunFam" id="2.40.110.10:FF:000001">
    <property type="entry name" value="Acyl-CoA dehydrogenase, mitochondrial"/>
    <property type="match status" value="1"/>
</dbReference>
<protein>
    <submittedName>
        <fullName evidence="12">Acyl-CoA dehydrogenase</fullName>
    </submittedName>
</protein>
<evidence type="ECO:0000256" key="7">
    <source>
        <dbReference type="ARBA" id="ARBA00023002"/>
    </source>
</evidence>
<dbReference type="SUPFAM" id="SSF56645">
    <property type="entry name" value="Acyl-CoA dehydrogenase NM domain-like"/>
    <property type="match status" value="1"/>
</dbReference>
<dbReference type="InterPro" id="IPR046373">
    <property type="entry name" value="Acyl-CoA_Oxase/DH_mid-dom_sf"/>
</dbReference>
<comment type="pathway">
    <text evidence="2">Amino-acid degradation; L-valine degradation.</text>
</comment>
<gene>
    <name evidence="12" type="ORF">D3791_05635</name>
</gene>
<dbReference type="FunFam" id="1.20.140.10:FF:000001">
    <property type="entry name" value="Acyl-CoA dehydrogenase"/>
    <property type="match status" value="1"/>
</dbReference>
<keyword evidence="13" id="KW-1185">Reference proteome</keyword>
<dbReference type="GO" id="GO:0003995">
    <property type="term" value="F:acyl-CoA dehydrogenase activity"/>
    <property type="evidence" value="ECO:0007669"/>
    <property type="project" value="InterPro"/>
</dbReference>
<feature type="domain" description="Acyl-CoA dehydrogenase/oxidase C-terminal" evidence="9">
    <location>
        <begin position="226"/>
        <end position="376"/>
    </location>
</feature>
<evidence type="ECO:0000256" key="2">
    <source>
        <dbReference type="ARBA" id="ARBA00005109"/>
    </source>
</evidence>
<dbReference type="PIRSF" id="PIRSF016578">
    <property type="entry name" value="HsaA"/>
    <property type="match status" value="1"/>
</dbReference>
<evidence type="ECO:0000259" key="10">
    <source>
        <dbReference type="Pfam" id="PF02770"/>
    </source>
</evidence>
<keyword evidence="7 8" id="KW-0560">Oxidoreductase</keyword>